<reference evidence="7 8" key="1">
    <citation type="submission" date="2016-03" db="EMBL/GenBank/DDBJ databases">
        <authorList>
            <person name="Ploux O."/>
        </authorList>
    </citation>
    <scope>NUCLEOTIDE SEQUENCE [LARGE SCALE GENOMIC DNA]</scope>
    <source>
        <strain evidence="7 8">URUG2</strain>
    </source>
</reference>
<dbReference type="Gene3D" id="2.60.40.10">
    <property type="entry name" value="Immunoglobulins"/>
    <property type="match status" value="1"/>
</dbReference>
<dbReference type="PANTHER" id="PTHR42715:SF10">
    <property type="entry name" value="BETA-GLUCOSIDASE"/>
    <property type="match status" value="1"/>
</dbReference>
<evidence type="ECO:0000256" key="4">
    <source>
        <dbReference type="ARBA" id="ARBA00022801"/>
    </source>
</evidence>
<dbReference type="EC" id="3.2.1.21" evidence="3"/>
<evidence type="ECO:0000313" key="7">
    <source>
        <dbReference type="EMBL" id="CZT21887.1"/>
    </source>
</evidence>
<dbReference type="GeneID" id="35602865"/>
<accession>A0A2D3VAR1</accession>
<protein>
    <recommendedName>
        <fullName evidence="3">beta-glucosidase</fullName>
        <ecNumber evidence="3">3.2.1.21</ecNumber>
    </recommendedName>
</protein>
<keyword evidence="4" id="KW-0378">Hydrolase</keyword>
<dbReference type="GO" id="GO:0009251">
    <property type="term" value="P:glucan catabolic process"/>
    <property type="evidence" value="ECO:0007669"/>
    <property type="project" value="TreeGrafter"/>
</dbReference>
<dbReference type="RefSeq" id="XP_023628776.1">
    <property type="nucleotide sequence ID" value="XM_023773008.1"/>
</dbReference>
<dbReference type="OrthoDB" id="416222at2759"/>
<evidence type="ECO:0000256" key="1">
    <source>
        <dbReference type="ARBA" id="ARBA00000448"/>
    </source>
</evidence>
<proteinExistence type="inferred from homology"/>
<dbReference type="InterPro" id="IPR013783">
    <property type="entry name" value="Ig-like_fold"/>
</dbReference>
<organism evidence="7 8">
    <name type="scientific">Ramularia collo-cygni</name>
    <dbReference type="NCBI Taxonomy" id="112498"/>
    <lineage>
        <taxon>Eukaryota</taxon>
        <taxon>Fungi</taxon>
        <taxon>Dikarya</taxon>
        <taxon>Ascomycota</taxon>
        <taxon>Pezizomycotina</taxon>
        <taxon>Dothideomycetes</taxon>
        <taxon>Dothideomycetidae</taxon>
        <taxon>Mycosphaerellales</taxon>
        <taxon>Mycosphaerellaceae</taxon>
        <taxon>Ramularia</taxon>
    </lineage>
</organism>
<keyword evidence="8" id="KW-1185">Reference proteome</keyword>
<comment type="similarity">
    <text evidence="2">Belongs to the glycosyl hydrolase 3 family.</text>
</comment>
<evidence type="ECO:0000256" key="3">
    <source>
        <dbReference type="ARBA" id="ARBA00012744"/>
    </source>
</evidence>
<dbReference type="Proteomes" id="UP000225277">
    <property type="component" value="Unassembled WGS sequence"/>
</dbReference>
<dbReference type="AlphaFoldDB" id="A0A2D3VAR1"/>
<dbReference type="Pfam" id="PF14310">
    <property type="entry name" value="Fn3-like"/>
    <property type="match status" value="1"/>
</dbReference>
<dbReference type="InterPro" id="IPR050288">
    <property type="entry name" value="Cellulose_deg_GH3"/>
</dbReference>
<dbReference type="PANTHER" id="PTHR42715">
    <property type="entry name" value="BETA-GLUCOSIDASE"/>
    <property type="match status" value="1"/>
</dbReference>
<evidence type="ECO:0000313" key="8">
    <source>
        <dbReference type="Proteomes" id="UP000225277"/>
    </source>
</evidence>
<dbReference type="STRING" id="112498.A0A2D3VAR1"/>
<gene>
    <name evidence="7" type="ORF">RCC_07753</name>
</gene>
<keyword evidence="5" id="KW-0326">Glycosidase</keyword>
<comment type="catalytic activity">
    <reaction evidence="1">
        <text>Hydrolysis of terminal, non-reducing beta-D-glucosyl residues with release of beta-D-glucose.</text>
        <dbReference type="EC" id="3.2.1.21"/>
    </reaction>
</comment>
<name>A0A2D3VAR1_9PEZI</name>
<dbReference type="EMBL" id="FJUY01000012">
    <property type="protein sequence ID" value="CZT21887.1"/>
    <property type="molecule type" value="Genomic_DNA"/>
</dbReference>
<dbReference type="InterPro" id="IPR026891">
    <property type="entry name" value="Fn3-like"/>
</dbReference>
<feature type="domain" description="Fibronectin type III-like" evidence="6">
    <location>
        <begin position="35"/>
        <end position="104"/>
    </location>
</feature>
<evidence type="ECO:0000259" key="6">
    <source>
        <dbReference type="SMART" id="SM01217"/>
    </source>
</evidence>
<sequence length="115" mass="12551">MSMANFDLSDLQCAIGSGLECTTVLTNTGSCAAAQVVQLYVRYPQAAHEPPKLLKAFVKVHLEPQQSRTVQLEISVDDLRVWSASEKAWSLVQGNYTLVAGFSATDLFTEVTVML</sequence>
<evidence type="ECO:0000256" key="2">
    <source>
        <dbReference type="ARBA" id="ARBA00005336"/>
    </source>
</evidence>
<dbReference type="GO" id="GO:0008422">
    <property type="term" value="F:beta-glucosidase activity"/>
    <property type="evidence" value="ECO:0007669"/>
    <property type="project" value="UniProtKB-EC"/>
</dbReference>
<evidence type="ECO:0000256" key="5">
    <source>
        <dbReference type="ARBA" id="ARBA00023295"/>
    </source>
</evidence>
<dbReference type="SMART" id="SM01217">
    <property type="entry name" value="Fn3_like"/>
    <property type="match status" value="1"/>
</dbReference>